<dbReference type="GO" id="GO:0043565">
    <property type="term" value="F:sequence-specific DNA binding"/>
    <property type="evidence" value="ECO:0007669"/>
    <property type="project" value="InterPro"/>
</dbReference>
<dbReference type="EMBL" id="JAJEQM010000018">
    <property type="protein sequence ID" value="MCC2211503.1"/>
    <property type="molecule type" value="Genomic_DNA"/>
</dbReference>
<feature type="domain" description="HTH araC/xylS-type" evidence="4">
    <location>
        <begin position="179"/>
        <end position="276"/>
    </location>
</feature>
<dbReference type="GO" id="GO:0003700">
    <property type="term" value="F:DNA-binding transcription factor activity"/>
    <property type="evidence" value="ECO:0007669"/>
    <property type="project" value="InterPro"/>
</dbReference>
<evidence type="ECO:0000256" key="3">
    <source>
        <dbReference type="ARBA" id="ARBA00023163"/>
    </source>
</evidence>
<name>A0AAE3E0S1_9FIRM</name>
<keyword evidence="1" id="KW-0805">Transcription regulation</keyword>
<keyword evidence="3" id="KW-0804">Transcription</keyword>
<dbReference type="PROSITE" id="PS01124">
    <property type="entry name" value="HTH_ARAC_FAMILY_2"/>
    <property type="match status" value="1"/>
</dbReference>
<dbReference type="InterPro" id="IPR014710">
    <property type="entry name" value="RmlC-like_jellyroll"/>
</dbReference>
<dbReference type="Proteomes" id="UP001198242">
    <property type="component" value="Unassembled WGS sequence"/>
</dbReference>
<evidence type="ECO:0000313" key="6">
    <source>
        <dbReference type="Proteomes" id="UP001198242"/>
    </source>
</evidence>
<reference evidence="5 6" key="1">
    <citation type="submission" date="2021-10" db="EMBL/GenBank/DDBJ databases">
        <title>Anaerobic single-cell dispensing facilitates the cultivation of human gut bacteria.</title>
        <authorList>
            <person name="Afrizal A."/>
        </authorList>
    </citation>
    <scope>NUCLEOTIDE SEQUENCE [LARGE SCALE GENOMIC DNA]</scope>
    <source>
        <strain evidence="5 6">CLA-AA-H232</strain>
    </source>
</reference>
<dbReference type="RefSeq" id="WP_308456997.1">
    <property type="nucleotide sequence ID" value="NZ_JAJEQM010000018.1"/>
</dbReference>
<dbReference type="InterPro" id="IPR018060">
    <property type="entry name" value="HTH_AraC"/>
</dbReference>
<dbReference type="SMART" id="SM00342">
    <property type="entry name" value="HTH_ARAC"/>
    <property type="match status" value="1"/>
</dbReference>
<gene>
    <name evidence="5" type="ORF">LKE05_11975</name>
</gene>
<dbReference type="PANTHER" id="PTHR43280">
    <property type="entry name" value="ARAC-FAMILY TRANSCRIPTIONAL REGULATOR"/>
    <property type="match status" value="1"/>
</dbReference>
<dbReference type="AlphaFoldDB" id="A0AAE3E0S1"/>
<dbReference type="SUPFAM" id="SSF51215">
    <property type="entry name" value="Regulatory protein AraC"/>
    <property type="match status" value="1"/>
</dbReference>
<keyword evidence="6" id="KW-1185">Reference proteome</keyword>
<evidence type="ECO:0000256" key="2">
    <source>
        <dbReference type="ARBA" id="ARBA00023125"/>
    </source>
</evidence>
<accession>A0AAE3E0S1</accession>
<evidence type="ECO:0000259" key="4">
    <source>
        <dbReference type="PROSITE" id="PS01124"/>
    </source>
</evidence>
<evidence type="ECO:0000313" key="5">
    <source>
        <dbReference type="EMBL" id="MCC2211503.1"/>
    </source>
</evidence>
<dbReference type="Gene3D" id="1.10.10.60">
    <property type="entry name" value="Homeodomain-like"/>
    <property type="match status" value="2"/>
</dbReference>
<organism evidence="5 6">
    <name type="scientific">Hominilimicola fabiformis</name>
    <dbReference type="NCBI Taxonomy" id="2885356"/>
    <lineage>
        <taxon>Bacteria</taxon>
        <taxon>Bacillati</taxon>
        <taxon>Bacillota</taxon>
        <taxon>Clostridia</taxon>
        <taxon>Eubacteriales</taxon>
        <taxon>Oscillospiraceae</taxon>
        <taxon>Hominilimicola</taxon>
    </lineage>
</organism>
<dbReference type="InterPro" id="IPR009057">
    <property type="entry name" value="Homeodomain-like_sf"/>
</dbReference>
<dbReference type="InterPro" id="IPR003313">
    <property type="entry name" value="AraC-bd"/>
</dbReference>
<dbReference type="Pfam" id="PF02311">
    <property type="entry name" value="AraC_binding"/>
    <property type="match status" value="1"/>
</dbReference>
<protein>
    <submittedName>
        <fullName evidence="5">AraC family transcriptional regulator</fullName>
    </submittedName>
</protein>
<dbReference type="Gene3D" id="2.60.120.10">
    <property type="entry name" value="Jelly Rolls"/>
    <property type="match status" value="1"/>
</dbReference>
<proteinExistence type="predicted"/>
<dbReference type="Pfam" id="PF12833">
    <property type="entry name" value="HTH_18"/>
    <property type="match status" value="1"/>
</dbReference>
<dbReference type="PANTHER" id="PTHR43280:SF2">
    <property type="entry name" value="HTH-TYPE TRANSCRIPTIONAL REGULATOR EXSA"/>
    <property type="match status" value="1"/>
</dbReference>
<dbReference type="SUPFAM" id="SSF46689">
    <property type="entry name" value="Homeodomain-like"/>
    <property type="match status" value="2"/>
</dbReference>
<evidence type="ECO:0000256" key="1">
    <source>
        <dbReference type="ARBA" id="ARBA00023015"/>
    </source>
</evidence>
<sequence length="280" mass="32743">MEKTIRRVMYDKSYTYTYRTGMSEGPILGNHMHIYYEFLQLIEGNALYNVEGTEYKISSGDLLITNPNEFHFITFPKNSVYHRQFLQIHSSFVSSMNPHILDTLNARKFGTNNRIPSEIFNKYNLGDIFKGVEHYSANPTADTDFMVSTYAAQLVVKLSEILKKEFLVNDTSSKNKHIKEIQNYIEQNFTHNLNIDDIAEHTFLNKSYISRLFKSETGLTISVYINMRRVMMAKNLLLAGENAMNIFYKCGFSDYTTFYRVFKKYTDMSPEQFKKKHSNI</sequence>
<comment type="caution">
    <text evidence="5">The sequence shown here is derived from an EMBL/GenBank/DDBJ whole genome shotgun (WGS) entry which is preliminary data.</text>
</comment>
<dbReference type="InterPro" id="IPR037923">
    <property type="entry name" value="HTH-like"/>
</dbReference>
<keyword evidence="2" id="KW-0238">DNA-binding</keyword>